<feature type="domain" description="Beta-ketoacyl-[acyl-carrier-protein] synthase III N-terminal" evidence="5">
    <location>
        <begin position="106"/>
        <end position="184"/>
    </location>
</feature>
<dbReference type="InterPro" id="IPR013747">
    <property type="entry name" value="ACP_syn_III_C"/>
</dbReference>
<dbReference type="AlphaFoldDB" id="A0A0L0JIQ5"/>
<dbReference type="Gene3D" id="3.40.47.10">
    <property type="match status" value="1"/>
</dbReference>
<feature type="domain" description="Beta-ketoacyl-[acyl-carrier-protein] synthase III C-terminal" evidence="4">
    <location>
        <begin position="237"/>
        <end position="325"/>
    </location>
</feature>
<comment type="caution">
    <text evidence="6">The sequence shown here is derived from an EMBL/GenBank/DDBJ whole genome shotgun (WGS) entry which is preliminary data.</text>
</comment>
<dbReference type="GO" id="GO:0006633">
    <property type="term" value="P:fatty acid biosynthetic process"/>
    <property type="evidence" value="ECO:0007669"/>
    <property type="project" value="InterPro"/>
</dbReference>
<evidence type="ECO:0000256" key="2">
    <source>
        <dbReference type="ARBA" id="ARBA00022679"/>
    </source>
</evidence>
<dbReference type="CDD" id="cd00830">
    <property type="entry name" value="KAS_III"/>
    <property type="match status" value="1"/>
</dbReference>
<evidence type="ECO:0000313" key="6">
    <source>
        <dbReference type="EMBL" id="KND25260.1"/>
    </source>
</evidence>
<dbReference type="SUPFAM" id="SSF53901">
    <property type="entry name" value="Thiolase-like"/>
    <property type="match status" value="1"/>
</dbReference>
<dbReference type="InterPro" id="IPR016039">
    <property type="entry name" value="Thiolase-like"/>
</dbReference>
<name>A0A0L0JIQ5_9ACTN</name>
<dbReference type="InterPro" id="IPR013751">
    <property type="entry name" value="ACP_syn_III_N"/>
</dbReference>
<proteinExistence type="predicted"/>
<dbReference type="NCBIfam" id="NF006829">
    <property type="entry name" value="PRK09352.1"/>
    <property type="match status" value="1"/>
</dbReference>
<dbReference type="PATRIC" id="fig|42234.21.peg.8364"/>
<evidence type="ECO:0000259" key="4">
    <source>
        <dbReference type="Pfam" id="PF08541"/>
    </source>
</evidence>
<evidence type="ECO:0000259" key="5">
    <source>
        <dbReference type="Pfam" id="PF08545"/>
    </source>
</evidence>
<protein>
    <submittedName>
        <fullName evidence="6">3-oxoacyl-ACP synthase</fullName>
    </submittedName>
</protein>
<dbReference type="Pfam" id="PF08541">
    <property type="entry name" value="ACP_syn_III_C"/>
    <property type="match status" value="1"/>
</dbReference>
<evidence type="ECO:0000313" key="7">
    <source>
        <dbReference type="Proteomes" id="UP000037151"/>
    </source>
</evidence>
<keyword evidence="1" id="KW-0963">Cytoplasm</keyword>
<evidence type="ECO:0000256" key="1">
    <source>
        <dbReference type="ARBA" id="ARBA00022490"/>
    </source>
</evidence>
<dbReference type="RefSeq" id="WP_050375076.1">
    <property type="nucleotide sequence ID" value="NZ_KQ257834.1"/>
</dbReference>
<keyword evidence="3" id="KW-0012">Acyltransferase</keyword>
<dbReference type="OrthoDB" id="9815506at2"/>
<gene>
    <name evidence="6" type="ORF">IQ63_40685</name>
</gene>
<evidence type="ECO:0000256" key="3">
    <source>
        <dbReference type="ARBA" id="ARBA00023315"/>
    </source>
</evidence>
<organism evidence="6 7">
    <name type="scientific">Streptomyces acidiscabies</name>
    <dbReference type="NCBI Taxonomy" id="42234"/>
    <lineage>
        <taxon>Bacteria</taxon>
        <taxon>Bacillati</taxon>
        <taxon>Actinomycetota</taxon>
        <taxon>Actinomycetes</taxon>
        <taxon>Kitasatosporales</taxon>
        <taxon>Streptomycetaceae</taxon>
        <taxon>Streptomyces</taxon>
    </lineage>
</organism>
<dbReference type="PANTHER" id="PTHR34069:SF2">
    <property type="entry name" value="BETA-KETOACYL-[ACYL-CARRIER-PROTEIN] SYNTHASE III"/>
    <property type="match status" value="1"/>
</dbReference>
<dbReference type="GO" id="GO:0004315">
    <property type="term" value="F:3-oxoacyl-[acyl-carrier-protein] synthase activity"/>
    <property type="evidence" value="ECO:0007669"/>
    <property type="project" value="InterPro"/>
</dbReference>
<sequence>MPVGILGIGSYLPENEVSSADIAQRVGVTEEWILSKTKIETRRFAADDEATSDLAARAARAALASAGLTPDEIGTIIVSTSTPDSPQPATACLVQNLLGARRAAAFDVNAVCSGFVYALALAEGLIAVDPGRRVLVVAADLYSRSLDFGDRRTAVLLGDGAGAAVVGEVGEGYGIQRIDLAAHGDLQGLIHVQAGGTRRPASHETVTDGGHFFRMEGRLVREFVLEHVPPALGYLVREAGVPPTEVGHIVPHQPNGAMLDELDKLSGFPNARLHRTVERYGNVGSASVPVTLDAAHREGALGDGDLVLLTSFGGGMSTGHCLLRWRQPGTR</sequence>
<dbReference type="Pfam" id="PF08545">
    <property type="entry name" value="ACP_syn_III"/>
    <property type="match status" value="1"/>
</dbReference>
<reference evidence="7" key="1">
    <citation type="submission" date="2014-07" db="EMBL/GenBank/DDBJ databases">
        <title>Genome sequencing of plant-pathogenic Streptomyces species.</title>
        <authorList>
            <person name="Harrison J."/>
            <person name="Sapp M."/>
            <person name="Thwaites R."/>
            <person name="Studholme D.J."/>
        </authorList>
    </citation>
    <scope>NUCLEOTIDE SEQUENCE [LARGE SCALE GENOMIC DNA]</scope>
    <source>
        <strain evidence="7">NCPPB 4445</strain>
    </source>
</reference>
<accession>A0A0L0JIQ5</accession>
<dbReference type="PANTHER" id="PTHR34069">
    <property type="entry name" value="3-OXOACYL-[ACYL-CARRIER-PROTEIN] SYNTHASE 3"/>
    <property type="match status" value="1"/>
</dbReference>
<dbReference type="EMBL" id="JPPY01000228">
    <property type="protein sequence ID" value="KND25260.1"/>
    <property type="molecule type" value="Genomic_DNA"/>
</dbReference>
<dbReference type="GO" id="GO:0044550">
    <property type="term" value="P:secondary metabolite biosynthetic process"/>
    <property type="evidence" value="ECO:0007669"/>
    <property type="project" value="TreeGrafter"/>
</dbReference>
<dbReference type="Proteomes" id="UP000037151">
    <property type="component" value="Unassembled WGS sequence"/>
</dbReference>
<keyword evidence="2" id="KW-0808">Transferase</keyword>